<keyword evidence="3" id="KW-1185">Reference proteome</keyword>
<sequence>MFVPLSPVDGTTKDKVWTNDSPNSSWWTRPLAIIAEKESSDLIHFVNSEFEPQEKVLEEERISPSRHGKTYAFQIQILDSMKDLKIRLTESKFRGSDCMMCYTRQEDWHNREKLHNPDYFRITRTVSDTMKLHKSLVGDGGTIKRQLYDYEQCAGFTSQPISQWATT</sequence>
<protein>
    <submittedName>
        <fullName evidence="1">Uncharacterized protein</fullName>
    </submittedName>
</protein>
<gene>
    <name evidence="1" type="ORF">GPM918_LOCUS31201</name>
    <name evidence="2" type="ORF">SRO942_LOCUS31836</name>
</gene>
<organism evidence="1 3">
    <name type="scientific">Didymodactylos carnosus</name>
    <dbReference type="NCBI Taxonomy" id="1234261"/>
    <lineage>
        <taxon>Eukaryota</taxon>
        <taxon>Metazoa</taxon>
        <taxon>Spiralia</taxon>
        <taxon>Gnathifera</taxon>
        <taxon>Rotifera</taxon>
        <taxon>Eurotatoria</taxon>
        <taxon>Bdelloidea</taxon>
        <taxon>Philodinida</taxon>
        <taxon>Philodinidae</taxon>
        <taxon>Didymodactylos</taxon>
    </lineage>
</organism>
<evidence type="ECO:0000313" key="3">
    <source>
        <dbReference type="Proteomes" id="UP000663829"/>
    </source>
</evidence>
<dbReference type="AlphaFoldDB" id="A0A815HWI6"/>
<dbReference type="OrthoDB" id="8193306at2759"/>
<evidence type="ECO:0000313" key="2">
    <source>
        <dbReference type="EMBL" id="CAF4231973.1"/>
    </source>
</evidence>
<dbReference type="EMBL" id="CAJNOQ010015201">
    <property type="protein sequence ID" value="CAF1357258.1"/>
    <property type="molecule type" value="Genomic_DNA"/>
</dbReference>
<dbReference type="Proteomes" id="UP000681722">
    <property type="component" value="Unassembled WGS sequence"/>
</dbReference>
<comment type="caution">
    <text evidence="1">The sequence shown here is derived from an EMBL/GenBank/DDBJ whole genome shotgun (WGS) entry which is preliminary data.</text>
</comment>
<dbReference type="EMBL" id="CAJOBC010067651">
    <property type="protein sequence ID" value="CAF4231973.1"/>
    <property type="molecule type" value="Genomic_DNA"/>
</dbReference>
<name>A0A815HWI6_9BILA</name>
<dbReference type="Proteomes" id="UP000663829">
    <property type="component" value="Unassembled WGS sequence"/>
</dbReference>
<proteinExistence type="predicted"/>
<reference evidence="1" key="1">
    <citation type="submission" date="2021-02" db="EMBL/GenBank/DDBJ databases">
        <authorList>
            <person name="Nowell W R."/>
        </authorList>
    </citation>
    <scope>NUCLEOTIDE SEQUENCE</scope>
</reference>
<evidence type="ECO:0000313" key="1">
    <source>
        <dbReference type="EMBL" id="CAF1357258.1"/>
    </source>
</evidence>
<accession>A0A815HWI6</accession>